<dbReference type="InterPro" id="IPR013328">
    <property type="entry name" value="6PGD_dom2"/>
</dbReference>
<dbReference type="Proteomes" id="UP000309231">
    <property type="component" value="Chromosome"/>
</dbReference>
<dbReference type="EMBL" id="POTL01000001">
    <property type="protein sequence ID" value="TLH54059.1"/>
    <property type="molecule type" value="Genomic_DNA"/>
</dbReference>
<evidence type="ECO:0000256" key="1">
    <source>
        <dbReference type="ARBA" id="ARBA00009080"/>
    </source>
</evidence>
<evidence type="ECO:0000259" key="5">
    <source>
        <dbReference type="Pfam" id="PF03446"/>
    </source>
</evidence>
<dbReference type="SUPFAM" id="SSF48179">
    <property type="entry name" value="6-phosphogluconate dehydrogenase C-terminal domain-like"/>
    <property type="match status" value="1"/>
</dbReference>
<proteinExistence type="inferred from homology"/>
<comment type="similarity">
    <text evidence="1">Belongs to the HIBADH-related family.</text>
</comment>
<evidence type="ECO:0000256" key="3">
    <source>
        <dbReference type="ARBA" id="ARBA00023027"/>
    </source>
</evidence>
<evidence type="ECO:0000256" key="2">
    <source>
        <dbReference type="ARBA" id="ARBA00023002"/>
    </source>
</evidence>
<feature type="domain" description="3-hydroxyisobutyrate dehydrogenase-like NAD-binding" evidence="6">
    <location>
        <begin position="158"/>
        <end position="252"/>
    </location>
</feature>
<dbReference type="RefSeq" id="WP_020102575.1">
    <property type="nucleotide sequence ID" value="NZ_ANBS01000005.1"/>
</dbReference>
<evidence type="ECO:0000313" key="7">
    <source>
        <dbReference type="EMBL" id="QPG67514.1"/>
    </source>
</evidence>
<dbReference type="InterPro" id="IPR036291">
    <property type="entry name" value="NAD(P)-bd_dom_sf"/>
</dbReference>
<reference evidence="7 9" key="2">
    <citation type="journal article" date="2019" name="BMC Evol. Biol.">
        <title>Comparative genomics of Mycobacterium mucogenicum and Mycobacterium neoaurum clade members emphasizing tRNA and non-coding RNA.</title>
        <authorList>
            <person name="Behra P.R.K."/>
            <person name="Pettersson B.M.F."/>
            <person name="Das S."/>
            <person name="Dasgupta S."/>
            <person name="Kirsebom L.A."/>
        </authorList>
    </citation>
    <scope>NUCLEOTIDE SEQUENCE [LARGE SCALE GENOMIC DNA]</scope>
    <source>
        <strain evidence="7 9">DSM 44124</strain>
    </source>
</reference>
<dbReference type="InterPro" id="IPR008927">
    <property type="entry name" value="6-PGluconate_DH-like_C_sf"/>
</dbReference>
<accession>A0A8H2JDM7</accession>
<dbReference type="InterPro" id="IPR006115">
    <property type="entry name" value="6PGDH_NADP-bd"/>
</dbReference>
<sequence length="267" mass="26410">MSTVGFVGAGRMGSAMVRRLVAADDHVNVLARSPEKSTVITELGATPVPDFAAVCADADAVVICVFTDQQVREVAAALASDLQPGAVLVIHTTGSPHTTEAIAARGVDVVDAAVSGGPHDIAAGRLTLFVGGSDAAVGRAKPVLSCYGDPIIHAGPPGAGQRVKLINNALFAAQIGLISAAAELGEQLGIPESTLLAALPHASAGGRALDSVARAGSAASFRAVVGEFLTKDVATVRATAAELGTGLGVLDAVIDVGLAPTGGSNTA</sequence>
<keyword evidence="3" id="KW-0520">NAD</keyword>
<dbReference type="Pfam" id="PF03446">
    <property type="entry name" value="NAD_binding_2"/>
    <property type="match status" value="1"/>
</dbReference>
<dbReference type="Gene3D" id="3.40.50.720">
    <property type="entry name" value="NAD(P)-binding Rossmann-like Domain"/>
    <property type="match status" value="1"/>
</dbReference>
<evidence type="ECO:0000313" key="8">
    <source>
        <dbReference type="EMBL" id="TLH54059.1"/>
    </source>
</evidence>
<organism evidence="8">
    <name type="scientific">Mycolicibacterium mucogenicum DSM 44124</name>
    <dbReference type="NCBI Taxonomy" id="1226753"/>
    <lineage>
        <taxon>Bacteria</taxon>
        <taxon>Bacillati</taxon>
        <taxon>Actinomycetota</taxon>
        <taxon>Actinomycetes</taxon>
        <taxon>Mycobacteriales</taxon>
        <taxon>Mycobacteriaceae</taxon>
        <taxon>Mycolicibacterium</taxon>
    </lineage>
</organism>
<feature type="domain" description="6-phosphogluconate dehydrogenase NADP-binding" evidence="5">
    <location>
        <begin position="3"/>
        <end position="154"/>
    </location>
</feature>
<reference evidence="7 9" key="3">
    <citation type="journal article" date="2019" name="Sci. Rep.">
        <title>Insight into the biology of Mycobacterium mucogenicum and Mycobacterium neoaurum clade members.</title>
        <authorList>
            <person name="Behra P.R.K."/>
            <person name="Pettersson B.M.F."/>
            <person name="Ramesh M."/>
            <person name="Dasgupta S."/>
            <person name="Kirsebom L.A."/>
        </authorList>
    </citation>
    <scope>NUCLEOTIDE SEQUENCE [LARGE SCALE GENOMIC DNA]</scope>
    <source>
        <strain evidence="7 9">DSM 44124</strain>
    </source>
</reference>
<dbReference type="GeneID" id="76726906"/>
<dbReference type="PANTHER" id="PTHR43060:SF15">
    <property type="entry name" value="3-HYDROXYISOBUTYRATE DEHYDROGENASE-LIKE 1, MITOCHONDRIAL-RELATED"/>
    <property type="match status" value="1"/>
</dbReference>
<evidence type="ECO:0000259" key="6">
    <source>
        <dbReference type="Pfam" id="PF14833"/>
    </source>
</evidence>
<protein>
    <submittedName>
        <fullName evidence="8">NAD(P)-dependent oxidoreductase</fullName>
    </submittedName>
</protein>
<dbReference type="EMBL" id="CP062008">
    <property type="protein sequence ID" value="QPG67514.1"/>
    <property type="molecule type" value="Genomic_DNA"/>
</dbReference>
<dbReference type="KEGG" id="mmuc:C1S78_018390"/>
<dbReference type="InterPro" id="IPR029154">
    <property type="entry name" value="HIBADH-like_NADP-bd"/>
</dbReference>
<evidence type="ECO:0000313" key="9">
    <source>
        <dbReference type="Proteomes" id="UP000309231"/>
    </source>
</evidence>
<dbReference type="GO" id="GO:0051287">
    <property type="term" value="F:NAD binding"/>
    <property type="evidence" value="ECO:0007669"/>
    <property type="project" value="InterPro"/>
</dbReference>
<keyword evidence="9" id="KW-1185">Reference proteome</keyword>
<reference evidence="8" key="1">
    <citation type="submission" date="2018-01" db="EMBL/GenBank/DDBJ databases">
        <title>Comparative genomics of Mycobacterium mucogenicum and Mycobacterium neoaurum clade members emphasizing tRNA and non-coding RNA.</title>
        <authorList>
            <person name="Behra P.R.K."/>
            <person name="Pettersson B.M.F."/>
            <person name="Das S."/>
            <person name="Dasgupta S."/>
            <person name="Kirsebom L.A."/>
        </authorList>
    </citation>
    <scope>NUCLEOTIDE SEQUENCE</scope>
    <source>
        <strain evidence="8">DSM 44124</strain>
    </source>
</reference>
<dbReference type="PANTHER" id="PTHR43060">
    <property type="entry name" value="3-HYDROXYISOBUTYRATE DEHYDROGENASE-LIKE 1, MITOCHONDRIAL-RELATED"/>
    <property type="match status" value="1"/>
</dbReference>
<dbReference type="Gene3D" id="1.10.1040.10">
    <property type="entry name" value="N-(1-d-carboxylethyl)-l-norvaline Dehydrogenase, domain 2"/>
    <property type="match status" value="1"/>
</dbReference>
<dbReference type="SUPFAM" id="SSF51735">
    <property type="entry name" value="NAD(P)-binding Rossmann-fold domains"/>
    <property type="match status" value="1"/>
</dbReference>
<dbReference type="GO" id="GO:0016491">
    <property type="term" value="F:oxidoreductase activity"/>
    <property type="evidence" value="ECO:0007669"/>
    <property type="project" value="UniProtKB-KW"/>
</dbReference>
<gene>
    <name evidence="7" type="ORF">C1S78_018390</name>
    <name evidence="8" type="ORF">C1S78_18340</name>
</gene>
<evidence type="ECO:0000256" key="4">
    <source>
        <dbReference type="PIRSR" id="PIRSR000103-1"/>
    </source>
</evidence>
<name>A0A8H2JDM7_MYCMU</name>
<dbReference type="GO" id="GO:0050661">
    <property type="term" value="F:NADP binding"/>
    <property type="evidence" value="ECO:0007669"/>
    <property type="project" value="InterPro"/>
</dbReference>
<dbReference type="InterPro" id="IPR015815">
    <property type="entry name" value="HIBADH-related"/>
</dbReference>
<keyword evidence="2" id="KW-0560">Oxidoreductase</keyword>
<dbReference type="AlphaFoldDB" id="A0A8H2JDM7"/>
<dbReference type="Pfam" id="PF14833">
    <property type="entry name" value="NAD_binding_11"/>
    <property type="match status" value="1"/>
</dbReference>
<dbReference type="PIRSF" id="PIRSF000103">
    <property type="entry name" value="HIBADH"/>
    <property type="match status" value="1"/>
</dbReference>
<feature type="active site" evidence="4">
    <location>
        <position position="164"/>
    </location>
</feature>